<sequence>MKPSNLRALVAREAARLLYYRLATEYKFAKLKAARELGVSVLPSNREVADELDALASLLEGESRIKRLVQMRREALALMETISEFNPKLIGSVWRGTVRIGSDIDIIVYSRSPSAVIEKLKRTGYRVVHVESKVKAGKELEGKKVYVHIYVELKSGNRAEIVVRSPEDQDVKEICDIYGDVIEGLTIDELRRVLAEDPTRRFIPQR</sequence>
<dbReference type="InterPro" id="IPR043519">
    <property type="entry name" value="NT_sf"/>
</dbReference>
<comment type="caution">
    <text evidence="2">The sequence shown here is derived from an EMBL/GenBank/DDBJ whole genome shotgun (WGS) entry which is preliminary data.</text>
</comment>
<dbReference type="Pfam" id="PF01909">
    <property type="entry name" value="NTP_transf_2"/>
    <property type="match status" value="1"/>
</dbReference>
<dbReference type="SUPFAM" id="SSF81301">
    <property type="entry name" value="Nucleotidyltransferase"/>
    <property type="match status" value="1"/>
</dbReference>
<organism evidence="2 3">
    <name type="scientific">Thermoproteota archaeon</name>
    <dbReference type="NCBI Taxonomy" id="2056631"/>
    <lineage>
        <taxon>Archaea</taxon>
        <taxon>Thermoproteota</taxon>
    </lineage>
</organism>
<dbReference type="EMBL" id="QMQZ01000002">
    <property type="protein sequence ID" value="RLE52351.1"/>
    <property type="molecule type" value="Genomic_DNA"/>
</dbReference>
<evidence type="ECO:0000313" key="3">
    <source>
        <dbReference type="Proteomes" id="UP000268446"/>
    </source>
</evidence>
<name>A0A497EZA8_9CREN</name>
<dbReference type="AlphaFoldDB" id="A0A497EZA8"/>
<evidence type="ECO:0000313" key="2">
    <source>
        <dbReference type="EMBL" id="RLE52351.1"/>
    </source>
</evidence>
<reference evidence="2 3" key="1">
    <citation type="submission" date="2018-06" db="EMBL/GenBank/DDBJ databases">
        <title>Extensive metabolic versatility and redundancy in microbially diverse, dynamic hydrothermal sediments.</title>
        <authorList>
            <person name="Dombrowski N."/>
            <person name="Teske A."/>
            <person name="Baker B.J."/>
        </authorList>
    </citation>
    <scope>NUCLEOTIDE SEQUENCE [LARGE SCALE GENOMIC DNA]</scope>
    <source>
        <strain evidence="2">B29_G17</strain>
    </source>
</reference>
<proteinExistence type="predicted"/>
<feature type="domain" description="Polymerase nucleotidyl transferase" evidence="1">
    <location>
        <begin position="89"/>
        <end position="154"/>
    </location>
</feature>
<dbReference type="Proteomes" id="UP000268446">
    <property type="component" value="Unassembled WGS sequence"/>
</dbReference>
<protein>
    <recommendedName>
        <fullName evidence="1">Polymerase nucleotidyl transferase domain-containing protein</fullName>
    </recommendedName>
</protein>
<evidence type="ECO:0000259" key="1">
    <source>
        <dbReference type="Pfam" id="PF01909"/>
    </source>
</evidence>
<dbReference type="GO" id="GO:0016779">
    <property type="term" value="F:nucleotidyltransferase activity"/>
    <property type="evidence" value="ECO:0007669"/>
    <property type="project" value="InterPro"/>
</dbReference>
<gene>
    <name evidence="2" type="ORF">DRJ20_00200</name>
</gene>
<accession>A0A497EZA8</accession>
<dbReference type="InterPro" id="IPR002934">
    <property type="entry name" value="Polymerase_NTP_transf_dom"/>
</dbReference>